<dbReference type="OrthoDB" id="9777975at2"/>
<evidence type="ECO:0000256" key="2">
    <source>
        <dbReference type="SAM" id="SignalP"/>
    </source>
</evidence>
<dbReference type="InterPro" id="IPR029058">
    <property type="entry name" value="AB_hydrolase_fold"/>
</dbReference>
<dbReference type="PANTHER" id="PTHR48081:SF33">
    <property type="entry name" value="KYNURENINE FORMAMIDASE"/>
    <property type="match status" value="1"/>
</dbReference>
<name>A0A4Q0PBP5_9FLAO</name>
<comment type="caution">
    <text evidence="4">The sequence shown here is derived from an EMBL/GenBank/DDBJ whole genome shotgun (WGS) entry which is preliminary data.</text>
</comment>
<keyword evidence="2" id="KW-0732">Signal</keyword>
<evidence type="ECO:0000313" key="5">
    <source>
        <dbReference type="Proteomes" id="UP000289238"/>
    </source>
</evidence>
<dbReference type="InterPro" id="IPR049492">
    <property type="entry name" value="BD-FAE-like_dom"/>
</dbReference>
<organism evidence="4 5">
    <name type="scientific">Leeuwenhoekiella aequorea</name>
    <dbReference type="NCBI Taxonomy" id="283736"/>
    <lineage>
        <taxon>Bacteria</taxon>
        <taxon>Pseudomonadati</taxon>
        <taxon>Bacteroidota</taxon>
        <taxon>Flavobacteriia</taxon>
        <taxon>Flavobacteriales</taxon>
        <taxon>Flavobacteriaceae</taxon>
        <taxon>Leeuwenhoekiella</taxon>
    </lineage>
</organism>
<dbReference type="InterPro" id="IPR050300">
    <property type="entry name" value="GDXG_lipolytic_enzyme"/>
</dbReference>
<feature type="domain" description="BD-FAE-like" evidence="3">
    <location>
        <begin position="42"/>
        <end position="218"/>
    </location>
</feature>
<feature type="chain" id="PRO_5020312383" evidence="2">
    <location>
        <begin position="25"/>
        <end position="276"/>
    </location>
</feature>
<accession>A0A4Q0PBP5</accession>
<dbReference type="PANTHER" id="PTHR48081">
    <property type="entry name" value="AB HYDROLASE SUPERFAMILY PROTEIN C4A8.06C"/>
    <property type="match status" value="1"/>
</dbReference>
<evidence type="ECO:0000259" key="3">
    <source>
        <dbReference type="Pfam" id="PF20434"/>
    </source>
</evidence>
<dbReference type="Pfam" id="PF20434">
    <property type="entry name" value="BD-FAE"/>
    <property type="match status" value="1"/>
</dbReference>
<dbReference type="RefSeq" id="WP_128756904.1">
    <property type="nucleotide sequence ID" value="NZ_QOVM01000002.1"/>
</dbReference>
<feature type="signal peptide" evidence="2">
    <location>
        <begin position="1"/>
        <end position="24"/>
    </location>
</feature>
<dbReference type="Gene3D" id="3.40.50.1820">
    <property type="entry name" value="alpha/beta hydrolase"/>
    <property type="match status" value="1"/>
</dbReference>
<protein>
    <submittedName>
        <fullName evidence="4">Carboxylesterase family protein</fullName>
    </submittedName>
</protein>
<evidence type="ECO:0000313" key="4">
    <source>
        <dbReference type="EMBL" id="RXG23369.1"/>
    </source>
</evidence>
<dbReference type="EMBL" id="QOVM01000002">
    <property type="protein sequence ID" value="RXG23369.1"/>
    <property type="molecule type" value="Genomic_DNA"/>
</dbReference>
<sequence length="276" mass="31536">MRLLFILSAIAIFLVTSCSSIKHTDLDYLNNSYQLSATKPTLNIFQPKDSTQQHDVLIFIHGGNWDSGSKSTYSILGRNFAKKDFVTVIPGYTLSPFANYDMMTQQITQAILWTKENITSYGGNPNRIFLMGHSAGGHLIALATMNPKYLNDPTLVKGLILDDAAALDQYKYLQENPPTKEDYYNITWTKDPEAWLDASPYYFIDENTPPILTYLGTKTIPSLYYYNDLFHQKLIEVQPDAELIILNKKHVPMVTQFFWPFSTRFKEIKAFTEGIN</sequence>
<gene>
    <name evidence="4" type="ORF">DSM00_982</name>
</gene>
<keyword evidence="1" id="KW-0378">Hydrolase</keyword>
<dbReference type="Proteomes" id="UP000289238">
    <property type="component" value="Unassembled WGS sequence"/>
</dbReference>
<dbReference type="GO" id="GO:0016787">
    <property type="term" value="F:hydrolase activity"/>
    <property type="evidence" value="ECO:0007669"/>
    <property type="project" value="UniProtKB-KW"/>
</dbReference>
<dbReference type="SUPFAM" id="SSF53474">
    <property type="entry name" value="alpha/beta-Hydrolases"/>
    <property type="match status" value="1"/>
</dbReference>
<dbReference type="PROSITE" id="PS51257">
    <property type="entry name" value="PROKAR_LIPOPROTEIN"/>
    <property type="match status" value="1"/>
</dbReference>
<dbReference type="AlphaFoldDB" id="A0A4Q0PBP5"/>
<proteinExistence type="predicted"/>
<keyword evidence="5" id="KW-1185">Reference proteome</keyword>
<evidence type="ECO:0000256" key="1">
    <source>
        <dbReference type="ARBA" id="ARBA00022801"/>
    </source>
</evidence>
<reference evidence="4 5" key="1">
    <citation type="submission" date="2018-07" db="EMBL/GenBank/DDBJ databases">
        <title>Leeuwenhoekiella genomics.</title>
        <authorList>
            <person name="Tahon G."/>
            <person name="Willems A."/>
        </authorList>
    </citation>
    <scope>NUCLEOTIDE SEQUENCE [LARGE SCALE GENOMIC DNA]</scope>
    <source>
        <strain evidence="4 5">LMG 22550</strain>
    </source>
</reference>